<name>A0A4S4D8V8_CAMSN</name>
<protein>
    <submittedName>
        <fullName evidence="2">Uncharacterized protein</fullName>
    </submittedName>
</protein>
<sequence length="133" mass="14898">MGGIGSHGEMLNGPGAEYKQNDMEDCSGGGWVAVFRWWLLLAAMVNGFAVRKMREEDAGTWVCSGVEAARPWLCGAAAALVCFRLYFCCCCFRVAARLLLLREVELLIDCCWCMMPYELKVLPKDLRLLLYVC</sequence>
<keyword evidence="3" id="KW-1185">Reference proteome</keyword>
<gene>
    <name evidence="2" type="ORF">TEA_029534</name>
</gene>
<evidence type="ECO:0000313" key="2">
    <source>
        <dbReference type="EMBL" id="THF98443.1"/>
    </source>
</evidence>
<dbReference type="Proteomes" id="UP000306102">
    <property type="component" value="Unassembled WGS sequence"/>
</dbReference>
<accession>A0A4S4D8V8</accession>
<feature type="transmembrane region" description="Helical" evidence="1">
    <location>
        <begin position="30"/>
        <end position="50"/>
    </location>
</feature>
<proteinExistence type="predicted"/>
<evidence type="ECO:0000256" key="1">
    <source>
        <dbReference type="SAM" id="Phobius"/>
    </source>
</evidence>
<dbReference type="EMBL" id="SDRB02012198">
    <property type="protein sequence ID" value="THF98443.1"/>
    <property type="molecule type" value="Genomic_DNA"/>
</dbReference>
<evidence type="ECO:0000313" key="3">
    <source>
        <dbReference type="Proteomes" id="UP000306102"/>
    </source>
</evidence>
<keyword evidence="1" id="KW-1133">Transmembrane helix</keyword>
<keyword evidence="1" id="KW-0472">Membrane</keyword>
<keyword evidence="1" id="KW-0812">Transmembrane</keyword>
<dbReference type="AlphaFoldDB" id="A0A4S4D8V8"/>
<organism evidence="2 3">
    <name type="scientific">Camellia sinensis var. sinensis</name>
    <name type="common">China tea</name>
    <dbReference type="NCBI Taxonomy" id="542762"/>
    <lineage>
        <taxon>Eukaryota</taxon>
        <taxon>Viridiplantae</taxon>
        <taxon>Streptophyta</taxon>
        <taxon>Embryophyta</taxon>
        <taxon>Tracheophyta</taxon>
        <taxon>Spermatophyta</taxon>
        <taxon>Magnoliopsida</taxon>
        <taxon>eudicotyledons</taxon>
        <taxon>Gunneridae</taxon>
        <taxon>Pentapetalae</taxon>
        <taxon>asterids</taxon>
        <taxon>Ericales</taxon>
        <taxon>Theaceae</taxon>
        <taxon>Camellia</taxon>
    </lineage>
</organism>
<comment type="caution">
    <text evidence="2">The sequence shown here is derived from an EMBL/GenBank/DDBJ whole genome shotgun (WGS) entry which is preliminary data.</text>
</comment>
<reference evidence="2 3" key="1">
    <citation type="journal article" date="2018" name="Proc. Natl. Acad. Sci. U.S.A.">
        <title>Draft genome sequence of Camellia sinensis var. sinensis provides insights into the evolution of the tea genome and tea quality.</title>
        <authorList>
            <person name="Wei C."/>
            <person name="Yang H."/>
            <person name="Wang S."/>
            <person name="Zhao J."/>
            <person name="Liu C."/>
            <person name="Gao L."/>
            <person name="Xia E."/>
            <person name="Lu Y."/>
            <person name="Tai Y."/>
            <person name="She G."/>
            <person name="Sun J."/>
            <person name="Cao H."/>
            <person name="Tong W."/>
            <person name="Gao Q."/>
            <person name="Li Y."/>
            <person name="Deng W."/>
            <person name="Jiang X."/>
            <person name="Wang W."/>
            <person name="Chen Q."/>
            <person name="Zhang S."/>
            <person name="Li H."/>
            <person name="Wu J."/>
            <person name="Wang P."/>
            <person name="Li P."/>
            <person name="Shi C."/>
            <person name="Zheng F."/>
            <person name="Jian J."/>
            <person name="Huang B."/>
            <person name="Shan D."/>
            <person name="Shi M."/>
            <person name="Fang C."/>
            <person name="Yue Y."/>
            <person name="Li F."/>
            <person name="Li D."/>
            <person name="Wei S."/>
            <person name="Han B."/>
            <person name="Jiang C."/>
            <person name="Yin Y."/>
            <person name="Xia T."/>
            <person name="Zhang Z."/>
            <person name="Bennetzen J.L."/>
            <person name="Zhao S."/>
            <person name="Wan X."/>
        </authorList>
    </citation>
    <scope>NUCLEOTIDE SEQUENCE [LARGE SCALE GENOMIC DNA]</scope>
    <source>
        <strain evidence="3">cv. Shuchazao</strain>
        <tissue evidence="2">Leaf</tissue>
    </source>
</reference>